<organism evidence="7 8">
    <name type="scientific">[Torrubiella] hemipterigena</name>
    <dbReference type="NCBI Taxonomy" id="1531966"/>
    <lineage>
        <taxon>Eukaryota</taxon>
        <taxon>Fungi</taxon>
        <taxon>Dikarya</taxon>
        <taxon>Ascomycota</taxon>
        <taxon>Pezizomycotina</taxon>
        <taxon>Sordariomycetes</taxon>
        <taxon>Hypocreomycetidae</taxon>
        <taxon>Hypocreales</taxon>
        <taxon>Clavicipitaceae</taxon>
        <taxon>Clavicipitaceae incertae sedis</taxon>
        <taxon>'Torrubiella' clade</taxon>
    </lineage>
</organism>
<evidence type="ECO:0000256" key="3">
    <source>
        <dbReference type="ARBA" id="ARBA00022989"/>
    </source>
</evidence>
<protein>
    <recommendedName>
        <fullName evidence="6">Major facilitator superfamily (MFS) profile domain-containing protein</fullName>
    </recommendedName>
</protein>
<keyword evidence="8" id="KW-1185">Reference proteome</keyword>
<dbReference type="PROSITE" id="PS50850">
    <property type="entry name" value="MFS"/>
    <property type="match status" value="1"/>
</dbReference>
<evidence type="ECO:0000256" key="2">
    <source>
        <dbReference type="ARBA" id="ARBA00022692"/>
    </source>
</evidence>
<keyword evidence="3 5" id="KW-1133">Transmembrane helix</keyword>
<dbReference type="PANTHER" id="PTHR23502:SF60">
    <property type="entry name" value="MAJOR FACILITATOR SUPERFAMILY (MFS) PROFILE DOMAIN-CONTAINING PROTEIN-RELATED"/>
    <property type="match status" value="1"/>
</dbReference>
<sequence>MVTTTTSDNIEVAGEAAHTLSPVTAAKSAKEVDPFLVEFQQPCDDDNPFDWSAGRKWMATDVLSATGFNRIMVSTIMAPALGTIATELNMNATEAAMSLSIFLLATAFGPLVMGPLSEVYGRQAVLHGSSVWFLAWNLACGLAKTKEALIASRFMAGFGGSAIYSLGAGVLGDIWRPDQRGKTLGIYLLIPILGSAVGPIIGGFMAGRTTWRWMFWSTSIFQAVMLAVTMVTFPETYGPVILRRRAAKLRRETRDPRYYTAVERRDGKRSAARVIARALGRPCRLLLLHPIIQLTSIMSGFGYGTLYVVLSTYSTLWTDQYNQSVEISGLHYITCALGEIIGAQIMGWLMDRYYKRQVRANSAPEDRLPLMLPAIVIGWGGMLVYGWLAERRLHWALVDAAVIFMMLGQQMAGMPGTAYVIDTYAEHTSSAMAAQQFVRSLTAFLFPLFAPSMYSKLGYGWGNTVMGISGILVLGLPTWYLYRRGSHYRNKARSVY</sequence>
<feature type="transmembrane region" description="Helical" evidence="5">
    <location>
        <begin position="460"/>
        <end position="482"/>
    </location>
</feature>
<evidence type="ECO:0000259" key="6">
    <source>
        <dbReference type="PROSITE" id="PS50850"/>
    </source>
</evidence>
<dbReference type="HOGENOM" id="CLU_008455_1_3_1"/>
<dbReference type="GO" id="GO:0022857">
    <property type="term" value="F:transmembrane transporter activity"/>
    <property type="evidence" value="ECO:0007669"/>
    <property type="project" value="InterPro"/>
</dbReference>
<feature type="transmembrane region" description="Helical" evidence="5">
    <location>
        <begin position="330"/>
        <end position="349"/>
    </location>
</feature>
<keyword evidence="2 5" id="KW-0812">Transmembrane</keyword>
<feature type="transmembrane region" description="Helical" evidence="5">
    <location>
        <begin position="150"/>
        <end position="172"/>
    </location>
</feature>
<evidence type="ECO:0000256" key="5">
    <source>
        <dbReference type="SAM" id="Phobius"/>
    </source>
</evidence>
<feature type="transmembrane region" description="Helical" evidence="5">
    <location>
        <begin position="370"/>
        <end position="388"/>
    </location>
</feature>
<evidence type="ECO:0000313" key="8">
    <source>
        <dbReference type="Proteomes" id="UP000039046"/>
    </source>
</evidence>
<evidence type="ECO:0000256" key="1">
    <source>
        <dbReference type="ARBA" id="ARBA00004141"/>
    </source>
</evidence>
<dbReference type="PANTHER" id="PTHR23502">
    <property type="entry name" value="MAJOR FACILITATOR SUPERFAMILY"/>
    <property type="match status" value="1"/>
</dbReference>
<dbReference type="STRING" id="1531966.A0A0A1TSD1"/>
<dbReference type="GO" id="GO:0016020">
    <property type="term" value="C:membrane"/>
    <property type="evidence" value="ECO:0007669"/>
    <property type="project" value="UniProtKB-SubCell"/>
</dbReference>
<keyword evidence="4 5" id="KW-0472">Membrane</keyword>
<gene>
    <name evidence="7" type="ORF">VHEMI09919</name>
</gene>
<dbReference type="Pfam" id="PF07690">
    <property type="entry name" value="MFS_1"/>
    <property type="match status" value="1"/>
</dbReference>
<feature type="transmembrane region" description="Helical" evidence="5">
    <location>
        <begin position="213"/>
        <end position="233"/>
    </location>
</feature>
<dbReference type="EMBL" id="CDHN01000007">
    <property type="protein sequence ID" value="CEJ94382.1"/>
    <property type="molecule type" value="Genomic_DNA"/>
</dbReference>
<dbReference type="AlphaFoldDB" id="A0A0A1TSD1"/>
<dbReference type="Gene3D" id="1.20.1250.20">
    <property type="entry name" value="MFS general substrate transporter like domains"/>
    <property type="match status" value="1"/>
</dbReference>
<proteinExistence type="predicted"/>
<feature type="transmembrane region" description="Helical" evidence="5">
    <location>
        <begin position="285"/>
        <end position="310"/>
    </location>
</feature>
<dbReference type="OrthoDB" id="6770063at2759"/>
<dbReference type="CDD" id="cd17323">
    <property type="entry name" value="MFS_Tpo1_MDR_like"/>
    <property type="match status" value="1"/>
</dbReference>
<evidence type="ECO:0000256" key="4">
    <source>
        <dbReference type="ARBA" id="ARBA00023136"/>
    </source>
</evidence>
<evidence type="ECO:0000313" key="7">
    <source>
        <dbReference type="EMBL" id="CEJ94382.1"/>
    </source>
</evidence>
<feature type="transmembrane region" description="Helical" evidence="5">
    <location>
        <begin position="95"/>
        <end position="113"/>
    </location>
</feature>
<name>A0A0A1TSD1_9HYPO</name>
<comment type="subcellular location">
    <subcellularLocation>
        <location evidence="1">Membrane</location>
        <topology evidence="1">Multi-pass membrane protein</topology>
    </subcellularLocation>
</comment>
<reference evidence="7 8" key="1">
    <citation type="journal article" date="2015" name="Genome Announc.">
        <title>Draft Genome Sequence and Gene Annotation of the Entomopathogenic Fungus Verticillium hemipterigenum.</title>
        <authorList>
            <person name="Horn F."/>
            <person name="Habel A."/>
            <person name="Scharf D.H."/>
            <person name="Dworschak J."/>
            <person name="Brakhage A.A."/>
            <person name="Guthke R."/>
            <person name="Hertweck C."/>
            <person name="Linde J."/>
        </authorList>
    </citation>
    <scope>NUCLEOTIDE SEQUENCE [LARGE SCALE GENOMIC DNA]</scope>
</reference>
<dbReference type="InterPro" id="IPR020846">
    <property type="entry name" value="MFS_dom"/>
</dbReference>
<dbReference type="Proteomes" id="UP000039046">
    <property type="component" value="Unassembled WGS sequence"/>
</dbReference>
<feature type="domain" description="Major facilitator superfamily (MFS) profile" evidence="6">
    <location>
        <begin position="59"/>
        <end position="487"/>
    </location>
</feature>
<accession>A0A0A1TSD1</accession>
<dbReference type="InterPro" id="IPR011701">
    <property type="entry name" value="MFS"/>
</dbReference>
<feature type="transmembrane region" description="Helical" evidence="5">
    <location>
        <begin position="184"/>
        <end position="207"/>
    </location>
</feature>
<dbReference type="SUPFAM" id="SSF103473">
    <property type="entry name" value="MFS general substrate transporter"/>
    <property type="match status" value="1"/>
</dbReference>
<dbReference type="InterPro" id="IPR036259">
    <property type="entry name" value="MFS_trans_sf"/>
</dbReference>